<accession>A0A8X6FWF0</accession>
<proteinExistence type="predicted"/>
<gene>
    <name evidence="1" type="primary">AVEN_217975_1</name>
    <name evidence="1" type="ORF">TNCT_177801</name>
</gene>
<comment type="caution">
    <text evidence="1">The sequence shown here is derived from an EMBL/GenBank/DDBJ whole genome shotgun (WGS) entry which is preliminary data.</text>
</comment>
<protein>
    <submittedName>
        <fullName evidence="1">Uncharacterized protein</fullName>
    </submittedName>
</protein>
<organism evidence="1 2">
    <name type="scientific">Trichonephila clavata</name>
    <name type="common">Joro spider</name>
    <name type="synonym">Nephila clavata</name>
    <dbReference type="NCBI Taxonomy" id="2740835"/>
    <lineage>
        <taxon>Eukaryota</taxon>
        <taxon>Metazoa</taxon>
        <taxon>Ecdysozoa</taxon>
        <taxon>Arthropoda</taxon>
        <taxon>Chelicerata</taxon>
        <taxon>Arachnida</taxon>
        <taxon>Araneae</taxon>
        <taxon>Araneomorphae</taxon>
        <taxon>Entelegynae</taxon>
        <taxon>Araneoidea</taxon>
        <taxon>Nephilidae</taxon>
        <taxon>Trichonephila</taxon>
    </lineage>
</organism>
<dbReference type="OrthoDB" id="6433814at2759"/>
<sequence length="2114" mass="245245">MEMQDFEKWYNAEQAQEILAVFKKILTTKNQIHFEELFNYLNSFLDDNIKKQLPTLSTGQKLDFFRQRPNVFVIQGHFVSKFRKSELSITEAIKKFYSAIHFILQRYQPLHFLEIKKFITFLFEDVAHYIMILSSEKEKELLNNIHNISIDDGGVLTLTIPSKIQTEHISSEDKCLITIAFYLKLHGRTHFKKVVQELKKLKQKEFDAICSLSESELLKLFKKFGDYIKIYEDGFISLCDEYYFYECDYQKLSHQHLSAHDNYSQSQENDHLNSLMSSYNSISNTNKILMNNMSTPKDENLILERKFYCAVLFLLNCFDPMHYLEIKECILFIMQDVSKILRKIPHANLQETFQNIPFTVMDGNGFLEITELCQMETNISNEEMIKLFVVYYLGFCGKTHWTKLVKELTKRAPESVSVVISALPASKQEKFFKKFAQFFQISKNGYLNVNSSFNLPYCEYHEVNKNYSKNDNSLVKGSNNISKKSKQTLVFKDQSKHLRYNCAITKKISCSIAYLLKQFELKISIKLFCIILHVLDDVKTHVLNLSALHQTDLIKKALLPFTINEENVISPTFNQLEANCLTEKEMEFLFFAYYFSQYRFYEMHYNKAIDIYYNRFGKNPIDVCSDPDKYWFFKESKSIFTVGNYGIVKLCSLPVLKLRADFFSATENNEKVLNCLDSEYSLNYYKQCNLDSANQYKSENLSNSSMKNFKNCKETGKIALPFTSKKDTNINSISNDKWSKTDISFVSDERYKTLCKAACFILNFFDSLHYTCLKKIIPNVYEDTGNFLNDLSLSSEEKIFKNIPSTVMDEKGYLKLIKSNVFHSLSKKKQRLLFIIAYLAVNGTTHYTKLITELENSGLWFYGLTPQQQRGVFLSNVKFMKMSEKGYLALSDIFGFSTDDNLILQSNGKFLHSNFNNCDKNALAPQKVSSAKYEHSKECVQLETHVPPSTNMNETEDSCNGRNKKIKDDKLVKNEQIKVNEKTSNTRTEHFDRSVQYKECLFPSTKVTKTETKCKQKGGEVIKETETTTLFNANCFIPTEENLTPKIDWIIEKVCSSKDTHSWDPNKLNTSIIHSVNVETQNISKNKSFKSEEKCAEEVSLPSSSKEIILSPNDALNKSNNWQNCNNEHILGEKRKLKSLYQKIVRKIVNSISFLIKYFNPTIDRNLVHLVFQVVTEIRFKFLFMHESNQIKILQKVFGHFASPLEKTDPDKLFFETDKLSDEEENLLFVAYAISCEGKLHYKKLYEKFFKCNKEMPTWMKTGTSALNHIGSLDYLFLIKSGCFELQPFEVPELDLKTFSKISTFKRIDKNTDKPPAIVSLCADKVSEKKTQTCSNNSSKTCGKTIFKNLDSGCSCLSKKIQAGVIFILQYYHLQAEVLLLKALLHALDKNQIYVNLSDEDQRKFLRKCFHIFSINNKSVVFPSFSSTPVIQLEKEEKMLLFAVFMLCKHTKLHYRYIFKELKNQVAIPFTDREQIHYFKRRSNHFQVLDTGYVSVKNLPDIKFNEFQFHKFFQISAMNSVDSYPNNAIIDLSSDLQKAYGASLNEESNNVNCKNPVKDLDLFKQNHKIQHAMDQIAKDNFSGFEKMDKMHKKMTSAVFFLLSYFKLEFGSHLICILLHALKDVSSYFLSLQELDKSKFVQESLSFLENNCSNFTSNYVYSPPFCLSDNEEDMLFLVYILSYENELHCLEIFDMYTLCDRNKPVTLATHIKLYKYFSKSKEFTLDSNGFVKLNKQFDVGQNSAISSMDCVSSYAAPSKSSALIFTSNRGSDIINALKNNKMLMTGNLILDENSKCSNNFQVICGYIRESSIFLNNFFKSYPLEHIVRTILYNLNHNETFCNSDCIKVFFNFDINVKKHNSSFKYSLSEEEKDLLIFTCELIHLGPTHYSVLFKQLQLRNRNSWKWLTYLEQQKYVVKRSHYFIFSGEGVVSLCDIPCIKGVNLNNFVLKRTVLISEYHEEKLDAYYDELINSGIQSLNIEKGEPYYDKLIDKCCKSLNKNKVKYNEHSRDNTRQTSVNLLRINAEKESKNSNTSPATYKTPGACKFSNVSKTEAELKCMNFFTILLGNVEMAASPQKYFHLASKEVQNHIRDSYGGDINLFLHIHEISGALSLD</sequence>
<keyword evidence="2" id="KW-1185">Reference proteome</keyword>
<evidence type="ECO:0000313" key="1">
    <source>
        <dbReference type="EMBL" id="GFQ88814.1"/>
    </source>
</evidence>
<dbReference type="EMBL" id="BMAO01013422">
    <property type="protein sequence ID" value="GFQ88814.1"/>
    <property type="molecule type" value="Genomic_DNA"/>
</dbReference>
<reference evidence="1" key="1">
    <citation type="submission" date="2020-07" db="EMBL/GenBank/DDBJ databases">
        <title>Multicomponent nature underlies the extraordinary mechanical properties of spider dragline silk.</title>
        <authorList>
            <person name="Kono N."/>
            <person name="Nakamura H."/>
            <person name="Mori M."/>
            <person name="Yoshida Y."/>
            <person name="Ohtoshi R."/>
            <person name="Malay A.D."/>
            <person name="Moran D.A.P."/>
            <person name="Tomita M."/>
            <person name="Numata K."/>
            <person name="Arakawa K."/>
        </authorList>
    </citation>
    <scope>NUCLEOTIDE SEQUENCE</scope>
</reference>
<dbReference type="Proteomes" id="UP000887116">
    <property type="component" value="Unassembled WGS sequence"/>
</dbReference>
<evidence type="ECO:0000313" key="2">
    <source>
        <dbReference type="Proteomes" id="UP000887116"/>
    </source>
</evidence>
<name>A0A8X6FWF0_TRICU</name>